<dbReference type="GO" id="GO:0051537">
    <property type="term" value="F:2 iron, 2 sulfur cluster binding"/>
    <property type="evidence" value="ECO:0007669"/>
    <property type="project" value="UniProtKB-KW"/>
</dbReference>
<dbReference type="OrthoDB" id="25106at2"/>
<dbReference type="PROSITE" id="PS51296">
    <property type="entry name" value="RIESKE"/>
    <property type="match status" value="1"/>
</dbReference>
<evidence type="ECO:0000256" key="3">
    <source>
        <dbReference type="ARBA" id="ARBA00022714"/>
    </source>
</evidence>
<evidence type="ECO:0000256" key="2">
    <source>
        <dbReference type="ARBA" id="ARBA00015816"/>
    </source>
</evidence>
<sequence>MSTQPPGRRTVLCGTALAGAAGIGLTACSGPGSGDRRSPAVPTAPLDLGAADAVPVGASRLYRDQKLVVSQSEEGRFKAFSAVCTHAGCVLTSVDELEADCTCHGSRFDTTSGEVLAGPANEPLPEVPIRVAGGRLVAGPGS</sequence>
<evidence type="ECO:0000256" key="8">
    <source>
        <dbReference type="ARBA" id="ARBA00029586"/>
    </source>
</evidence>
<dbReference type="Proteomes" id="UP000473014">
    <property type="component" value="Unassembled WGS sequence"/>
</dbReference>
<dbReference type="GO" id="GO:0016705">
    <property type="term" value="F:oxidoreductase activity, acting on paired donors, with incorporation or reduction of molecular oxygen"/>
    <property type="evidence" value="ECO:0007669"/>
    <property type="project" value="UniProtKB-ARBA"/>
</dbReference>
<evidence type="ECO:0000256" key="6">
    <source>
        <dbReference type="ARBA" id="ARBA00023014"/>
    </source>
</evidence>
<dbReference type="Gene3D" id="2.102.10.10">
    <property type="entry name" value="Rieske [2Fe-2S] iron-sulphur domain"/>
    <property type="match status" value="1"/>
</dbReference>
<evidence type="ECO:0000313" key="12">
    <source>
        <dbReference type="Proteomes" id="UP000473014"/>
    </source>
</evidence>
<dbReference type="GO" id="GO:0004497">
    <property type="term" value="F:monooxygenase activity"/>
    <property type="evidence" value="ECO:0007669"/>
    <property type="project" value="UniProtKB-ARBA"/>
</dbReference>
<dbReference type="InterPro" id="IPR005805">
    <property type="entry name" value="Rieske_Fe-S_prot_C"/>
</dbReference>
<evidence type="ECO:0000256" key="5">
    <source>
        <dbReference type="ARBA" id="ARBA00023004"/>
    </source>
</evidence>
<dbReference type="Pfam" id="PF00355">
    <property type="entry name" value="Rieske"/>
    <property type="match status" value="1"/>
</dbReference>
<dbReference type="GO" id="GO:0016020">
    <property type="term" value="C:membrane"/>
    <property type="evidence" value="ECO:0007669"/>
    <property type="project" value="InterPro"/>
</dbReference>
<dbReference type="PANTHER" id="PTHR10134">
    <property type="entry name" value="CYTOCHROME B-C1 COMPLEX SUBUNIT RIESKE, MITOCHONDRIAL"/>
    <property type="match status" value="1"/>
</dbReference>
<evidence type="ECO:0000256" key="4">
    <source>
        <dbReference type="ARBA" id="ARBA00022723"/>
    </source>
</evidence>
<feature type="domain" description="Rieske" evidence="10">
    <location>
        <begin position="53"/>
        <end position="138"/>
    </location>
</feature>
<comment type="function">
    <text evidence="1">Iron-sulfur subunit of the cytochrome bc1 complex, an essential component of the respiratory electron transport chain required for ATP synthesis. The bc1 complex catalyzes the oxidation of menaquinol and the reduction of cytochrome c in the respiratory chain. The bc1 complex operates through a Q-cycle mechanism that couples electron transfer to generation of the proton gradient that drives ATP synthesis.</text>
</comment>
<dbReference type="PROSITE" id="PS51318">
    <property type="entry name" value="TAT"/>
    <property type="match status" value="1"/>
</dbReference>
<evidence type="ECO:0000256" key="1">
    <source>
        <dbReference type="ARBA" id="ARBA00002494"/>
    </source>
</evidence>
<dbReference type="RefSeq" id="WP_155070163.1">
    <property type="nucleotide sequence ID" value="NZ_WIXO01000001.1"/>
</dbReference>
<proteinExistence type="predicted"/>
<reference evidence="11 12" key="1">
    <citation type="submission" date="2019-11" db="EMBL/GenBank/DDBJ databases">
        <authorList>
            <person name="Yuan L."/>
        </authorList>
    </citation>
    <scope>NUCLEOTIDE SEQUENCE [LARGE SCALE GENOMIC DNA]</scope>
    <source>
        <strain evidence="11 12">TRM43335</strain>
    </source>
</reference>
<evidence type="ECO:0000256" key="7">
    <source>
        <dbReference type="ARBA" id="ARBA00023157"/>
    </source>
</evidence>
<dbReference type="InterPro" id="IPR036922">
    <property type="entry name" value="Rieske_2Fe-2S_sf"/>
</dbReference>
<evidence type="ECO:0000259" key="10">
    <source>
        <dbReference type="PROSITE" id="PS51296"/>
    </source>
</evidence>
<dbReference type="FunFam" id="2.102.10.10:FF:000016">
    <property type="entry name" value="Nitrite reductase/ring-hydroxylating ferredoxin subunit"/>
    <property type="match status" value="1"/>
</dbReference>
<keyword evidence="6" id="KW-0411">Iron-sulfur</keyword>
<dbReference type="PRINTS" id="PR00162">
    <property type="entry name" value="RIESKE"/>
</dbReference>
<dbReference type="CDD" id="cd03467">
    <property type="entry name" value="Rieske"/>
    <property type="match status" value="1"/>
</dbReference>
<keyword evidence="12" id="KW-1185">Reference proteome</keyword>
<gene>
    <name evidence="11" type="ORF">F0L17_05275</name>
</gene>
<keyword evidence="3" id="KW-0001">2Fe-2S</keyword>
<organism evidence="11 12">
    <name type="scientific">Streptomyces taklimakanensis</name>
    <dbReference type="NCBI Taxonomy" id="2569853"/>
    <lineage>
        <taxon>Bacteria</taxon>
        <taxon>Bacillati</taxon>
        <taxon>Actinomycetota</taxon>
        <taxon>Actinomycetes</taxon>
        <taxon>Kitasatosporales</taxon>
        <taxon>Streptomycetaceae</taxon>
        <taxon>Streptomyces</taxon>
    </lineage>
</organism>
<keyword evidence="5" id="KW-0408">Iron</keyword>
<dbReference type="GO" id="GO:0046872">
    <property type="term" value="F:metal ion binding"/>
    <property type="evidence" value="ECO:0007669"/>
    <property type="project" value="UniProtKB-KW"/>
</dbReference>
<accession>A0A6G2B8G5</accession>
<dbReference type="InterPro" id="IPR006311">
    <property type="entry name" value="TAT_signal"/>
</dbReference>
<name>A0A6G2B8G5_9ACTN</name>
<evidence type="ECO:0000256" key="9">
    <source>
        <dbReference type="ARBA" id="ARBA00034078"/>
    </source>
</evidence>
<evidence type="ECO:0000313" key="11">
    <source>
        <dbReference type="EMBL" id="MTE18550.1"/>
    </source>
</evidence>
<comment type="caution">
    <text evidence="11">The sequence shown here is derived from an EMBL/GenBank/DDBJ whole genome shotgun (WGS) entry which is preliminary data.</text>
</comment>
<keyword evidence="7" id="KW-1015">Disulfide bond</keyword>
<dbReference type="AlphaFoldDB" id="A0A6G2B8G5"/>
<dbReference type="SUPFAM" id="SSF50022">
    <property type="entry name" value="ISP domain"/>
    <property type="match status" value="1"/>
</dbReference>
<comment type="cofactor">
    <cofactor evidence="9">
        <name>[2Fe-2S] cluster</name>
        <dbReference type="ChEBI" id="CHEBI:190135"/>
    </cofactor>
</comment>
<dbReference type="EMBL" id="WIXO01000001">
    <property type="protein sequence ID" value="MTE18550.1"/>
    <property type="molecule type" value="Genomic_DNA"/>
</dbReference>
<keyword evidence="4" id="KW-0479">Metal-binding</keyword>
<dbReference type="InterPro" id="IPR017941">
    <property type="entry name" value="Rieske_2Fe-2S"/>
</dbReference>
<protein>
    <recommendedName>
        <fullName evidence="2">Cytochrome bc1 complex Rieske iron-sulfur subunit</fullName>
    </recommendedName>
    <alternativeName>
        <fullName evidence="8">Cytochrome bc1 reductase complex subunit QcrA</fullName>
    </alternativeName>
</protein>
<dbReference type="InterPro" id="IPR014349">
    <property type="entry name" value="Rieske_Fe-S_prot"/>
</dbReference>